<keyword evidence="3" id="KW-0808">Transferase</keyword>
<dbReference type="PANTHER" id="PTHR43842:SF2">
    <property type="entry name" value="PROPIONYL-COA CARBOXYLASE BETA CHAIN, MITOCHONDRIAL"/>
    <property type="match status" value="1"/>
</dbReference>
<dbReference type="GO" id="GO:0004658">
    <property type="term" value="F:propionyl-CoA carboxylase activity"/>
    <property type="evidence" value="ECO:0007669"/>
    <property type="project" value="TreeGrafter"/>
</dbReference>
<sequence length="518" mass="56665">MAERNIDTLIKDLYQKKEVIMDADGKRGAKQHAKGKLTARERIAALLDPGSFVETDMFVKHRCDNFGMEKQEVPGEGVVTGYGHIDGRLVYVFSQDFTVSGGSLGEMHALKITKLQDLALKSGAPFIGINDSGGARIQEGVDSLHGYGQIFFRNTRSSGVIPQISVILGPCAGGAVYSPALTDFVFMVDKVSQMYITGPSVIKAVTAEDVTAEEIGGAYTHNAISGNGHFICQDENECFSQIRQLLSFIPANNLDDPPHSETNDDVNRKDPELRSIVPTNSKMPYDVRDVIRRVIDNGNFFEIMPLYSQNMVIGFARLADQSIGIIANQPNALAGCLDINASDKAARFIRFCDCFNIPILTIVDTPGFLPGKNQEFGGIIRHGAKLLFAYSEATVPKVTLTLRKSYGGASVAMCNKDLGADYVIAWPQAQIAVMGADGAVPLIFKRDIEGATNPAEKRKELIETYEQLTCNPYEAAKRGLCDFVITPEETRPFLASLFSTLRTKRESLPNKKHANIPL</sequence>
<name>A0A1F7WYU3_9BACT</name>
<dbReference type="InterPro" id="IPR029045">
    <property type="entry name" value="ClpP/crotonase-like_dom_sf"/>
</dbReference>
<dbReference type="AlphaFoldDB" id="A0A1F7WYU3"/>
<gene>
    <name evidence="3" type="ORF">A2008_00030</name>
</gene>
<dbReference type="FunFam" id="3.90.226.10:FF:000016">
    <property type="entry name" value="Propionyl-CoA carboxylase, beta subunit"/>
    <property type="match status" value="1"/>
</dbReference>
<evidence type="ECO:0000313" key="4">
    <source>
        <dbReference type="Proteomes" id="UP000178735"/>
    </source>
</evidence>
<proteinExistence type="predicted"/>
<dbReference type="PANTHER" id="PTHR43842">
    <property type="entry name" value="PROPIONYL-COA CARBOXYLASE BETA CHAIN"/>
    <property type="match status" value="1"/>
</dbReference>
<dbReference type="SUPFAM" id="SSF52096">
    <property type="entry name" value="ClpP/crotonase"/>
    <property type="match status" value="2"/>
</dbReference>
<dbReference type="InterPro" id="IPR034733">
    <property type="entry name" value="AcCoA_carboxyl_beta"/>
</dbReference>
<evidence type="ECO:0000259" key="2">
    <source>
        <dbReference type="PROSITE" id="PS50989"/>
    </source>
</evidence>
<evidence type="ECO:0000313" key="3">
    <source>
        <dbReference type="EMBL" id="OGM07255.1"/>
    </source>
</evidence>
<feature type="domain" description="CoA carboxyltransferase N-terminal" evidence="1">
    <location>
        <begin position="3"/>
        <end position="261"/>
    </location>
</feature>
<dbReference type="PROSITE" id="PS50989">
    <property type="entry name" value="COA_CT_CTER"/>
    <property type="match status" value="1"/>
</dbReference>
<dbReference type="STRING" id="1817813.A2008_00030"/>
<dbReference type="GO" id="GO:0009317">
    <property type="term" value="C:acetyl-CoA carboxylase complex"/>
    <property type="evidence" value="ECO:0007669"/>
    <property type="project" value="TreeGrafter"/>
</dbReference>
<protein>
    <submittedName>
        <fullName evidence="3">Methylmalonyl-CoA carboxyltransferase</fullName>
    </submittedName>
</protein>
<organism evidence="3 4">
    <name type="scientific">Candidatus Wallbacteria bacterium GWC2_49_35</name>
    <dbReference type="NCBI Taxonomy" id="1817813"/>
    <lineage>
        <taxon>Bacteria</taxon>
        <taxon>Candidatus Walliibacteriota</taxon>
    </lineage>
</organism>
<reference evidence="3 4" key="1">
    <citation type="journal article" date="2016" name="Nat. Commun.">
        <title>Thousands of microbial genomes shed light on interconnected biogeochemical processes in an aquifer system.</title>
        <authorList>
            <person name="Anantharaman K."/>
            <person name="Brown C.T."/>
            <person name="Hug L.A."/>
            <person name="Sharon I."/>
            <person name="Castelle C.J."/>
            <person name="Probst A.J."/>
            <person name="Thomas B.C."/>
            <person name="Singh A."/>
            <person name="Wilkins M.J."/>
            <person name="Karaoz U."/>
            <person name="Brodie E.L."/>
            <person name="Williams K.H."/>
            <person name="Hubbard S.S."/>
            <person name="Banfield J.F."/>
        </authorList>
    </citation>
    <scope>NUCLEOTIDE SEQUENCE [LARGE SCALE GENOMIC DNA]</scope>
</reference>
<dbReference type="GO" id="GO:0016740">
    <property type="term" value="F:transferase activity"/>
    <property type="evidence" value="ECO:0007669"/>
    <property type="project" value="UniProtKB-KW"/>
</dbReference>
<dbReference type="InterPro" id="IPR011763">
    <property type="entry name" value="COA_CT_C"/>
</dbReference>
<accession>A0A1F7WYU3</accession>
<dbReference type="PROSITE" id="PS50980">
    <property type="entry name" value="COA_CT_NTER"/>
    <property type="match status" value="1"/>
</dbReference>
<dbReference type="Proteomes" id="UP000178735">
    <property type="component" value="Unassembled WGS sequence"/>
</dbReference>
<dbReference type="InterPro" id="IPR011762">
    <property type="entry name" value="COA_CT_N"/>
</dbReference>
<dbReference type="InterPro" id="IPR051047">
    <property type="entry name" value="AccD/PCCB"/>
</dbReference>
<dbReference type="Gene3D" id="3.90.226.10">
    <property type="entry name" value="2-enoyl-CoA Hydratase, Chain A, domain 1"/>
    <property type="match status" value="2"/>
</dbReference>
<dbReference type="EMBL" id="MGFH01000047">
    <property type="protein sequence ID" value="OGM07255.1"/>
    <property type="molecule type" value="Genomic_DNA"/>
</dbReference>
<dbReference type="Pfam" id="PF01039">
    <property type="entry name" value="Carboxyl_trans"/>
    <property type="match status" value="1"/>
</dbReference>
<comment type="caution">
    <text evidence="3">The sequence shown here is derived from an EMBL/GenBank/DDBJ whole genome shotgun (WGS) entry which is preliminary data.</text>
</comment>
<evidence type="ECO:0000259" key="1">
    <source>
        <dbReference type="PROSITE" id="PS50980"/>
    </source>
</evidence>
<feature type="domain" description="CoA carboxyltransferase C-terminal" evidence="2">
    <location>
        <begin position="265"/>
        <end position="503"/>
    </location>
</feature>